<dbReference type="RefSeq" id="XP_014654660.1">
    <property type="nucleotide sequence ID" value="XM_014799174.1"/>
</dbReference>
<dbReference type="Proteomes" id="UP000053758">
    <property type="component" value="Unassembled WGS sequence"/>
</dbReference>
<name>A0A081CK11_PSEA2</name>
<dbReference type="OrthoDB" id="2554206at2759"/>
<gene>
    <name evidence="1" type="ORF">PAN0_016c5232</name>
</gene>
<proteinExistence type="predicted"/>
<dbReference type="GeneID" id="26306043"/>
<evidence type="ECO:0000313" key="1">
    <source>
        <dbReference type="EMBL" id="GAK67007.1"/>
    </source>
</evidence>
<dbReference type="AlphaFoldDB" id="A0A081CK11"/>
<evidence type="ECO:0000313" key="2">
    <source>
        <dbReference type="Proteomes" id="UP000053758"/>
    </source>
</evidence>
<protein>
    <submittedName>
        <fullName evidence="1">Uncharacterized protein</fullName>
    </submittedName>
</protein>
<dbReference type="HOGENOM" id="CLU_1741362_0_0_1"/>
<reference evidence="2" key="1">
    <citation type="journal article" date="2014" name="Genome Announc.">
        <title>Draft Genome Sequence of the Yeast Pseudozyma antarctica Type Strain JCM10317, a Producer of the Glycolipid Biosurfactants, Mannosylerythritol Lipids.</title>
        <authorList>
            <person name="Saika A."/>
            <person name="Koike H."/>
            <person name="Hori T."/>
            <person name="Fukuoka T."/>
            <person name="Sato S."/>
            <person name="Habe H."/>
            <person name="Kitamoto D."/>
            <person name="Morita T."/>
        </authorList>
    </citation>
    <scope>NUCLEOTIDE SEQUENCE [LARGE SCALE GENOMIC DNA]</scope>
    <source>
        <strain evidence="2">JCM 10317</strain>
    </source>
</reference>
<organism evidence="1 2">
    <name type="scientific">Pseudozyma antarctica</name>
    <name type="common">Yeast</name>
    <name type="synonym">Candida antarctica</name>
    <dbReference type="NCBI Taxonomy" id="84753"/>
    <lineage>
        <taxon>Eukaryota</taxon>
        <taxon>Fungi</taxon>
        <taxon>Dikarya</taxon>
        <taxon>Basidiomycota</taxon>
        <taxon>Ustilaginomycotina</taxon>
        <taxon>Ustilaginomycetes</taxon>
        <taxon>Ustilaginales</taxon>
        <taxon>Ustilaginaceae</taxon>
        <taxon>Moesziomyces</taxon>
    </lineage>
</organism>
<keyword evidence="2" id="KW-1185">Reference proteome</keyword>
<accession>A0A081CK11</accession>
<sequence>MASSIALPAQFSRRASGDESSSLLPLWIILGVGVALAIGWFALSSCLGDHAREALADRIRGLFSRNRSGGSASFGGGMGASGGSRSAYGRMRDDEAEAFDINAAEHDLYDDLDAPHQPYDHHSAYPPTSSGSLGTSKYNDIEDDGYDRRP</sequence>
<dbReference type="EMBL" id="DF830083">
    <property type="protein sequence ID" value="GAK67007.1"/>
    <property type="molecule type" value="Genomic_DNA"/>
</dbReference>